<organism evidence="2 3">
    <name type="scientific">Pusillibacter faecalis</name>
    <dbReference type="NCBI Taxonomy" id="2714358"/>
    <lineage>
        <taxon>Bacteria</taxon>
        <taxon>Bacillati</taxon>
        <taxon>Bacillota</taxon>
        <taxon>Clostridia</taxon>
        <taxon>Eubacteriales</taxon>
        <taxon>Oscillospiraceae</taxon>
        <taxon>Pusillibacter</taxon>
    </lineage>
</organism>
<evidence type="ECO:0000313" key="2">
    <source>
        <dbReference type="EMBL" id="BCK84994.1"/>
    </source>
</evidence>
<gene>
    <name evidence="2" type="ORF">MM59RIKEN_23130</name>
</gene>
<feature type="compositionally biased region" description="Polar residues" evidence="1">
    <location>
        <begin position="17"/>
        <end position="26"/>
    </location>
</feature>
<dbReference type="Proteomes" id="UP000679848">
    <property type="component" value="Chromosome"/>
</dbReference>
<accession>A0A810QAK6</accession>
<reference evidence="2" key="1">
    <citation type="submission" date="2020-09" db="EMBL/GenBank/DDBJ databases">
        <title>New species isolated from human feces.</title>
        <authorList>
            <person name="Kitahara M."/>
            <person name="Shigeno Y."/>
            <person name="Shime M."/>
            <person name="Matsumoto Y."/>
            <person name="Nakamura S."/>
            <person name="Motooka D."/>
            <person name="Fukuoka S."/>
            <person name="Nishikawa H."/>
            <person name="Benno Y."/>
        </authorList>
    </citation>
    <scope>NUCLEOTIDE SEQUENCE</scope>
    <source>
        <strain evidence="2">MM59</strain>
    </source>
</reference>
<feature type="region of interest" description="Disordered" evidence="1">
    <location>
        <begin position="1"/>
        <end position="26"/>
    </location>
</feature>
<proteinExistence type="predicted"/>
<evidence type="ECO:0000313" key="3">
    <source>
        <dbReference type="Proteomes" id="UP000679848"/>
    </source>
</evidence>
<dbReference type="RefSeq" id="WP_055180007.1">
    <property type="nucleotide sequence ID" value="NZ_AP023420.1"/>
</dbReference>
<name>A0A810QAK6_9FIRM</name>
<protein>
    <submittedName>
        <fullName evidence="2">Uncharacterized protein</fullName>
    </submittedName>
</protein>
<sequence>MSERFAEQHGAQGGRTTGVNRCASSGTERQGQLATIREVLELLRNGGADFTDLEPIRTRYRQQFGDERCQVCPVCHNGYLGVVFLPVQEGTLCLPYDAVTSDMMEQFVLDEAHLLDCEECGQLLQELNTQYASLSTELETIHAKLKGDTSGRKEKSHLESVLEEVNKYVFEAGHCVSVQRPINDISRELVQAMAEAYETPVYLGTYESDQLTPYTGQQICNFQYNFCVPVDSKELKCRLRFGIHSAMEFEGFYQLLISLGGHILFWR</sequence>
<dbReference type="KEGG" id="pfaa:MM59RIKEN_23130"/>
<dbReference type="AlphaFoldDB" id="A0A810QAK6"/>
<evidence type="ECO:0000256" key="1">
    <source>
        <dbReference type="SAM" id="MobiDB-lite"/>
    </source>
</evidence>
<dbReference type="EMBL" id="AP023420">
    <property type="protein sequence ID" value="BCK84994.1"/>
    <property type="molecule type" value="Genomic_DNA"/>
</dbReference>
<keyword evidence="3" id="KW-1185">Reference proteome</keyword>